<dbReference type="EMBL" id="JQGC01000007">
    <property type="protein sequence ID" value="KFL31284.1"/>
    <property type="molecule type" value="Genomic_DNA"/>
</dbReference>
<keyword evidence="4" id="KW-1185">Reference proteome</keyword>
<dbReference type="InterPro" id="IPR002491">
    <property type="entry name" value="ABC_transptr_periplasmic_BD"/>
</dbReference>
<feature type="signal peptide" evidence="1">
    <location>
        <begin position="1"/>
        <end position="21"/>
    </location>
</feature>
<accession>A0A087M331</accession>
<feature type="chain" id="PRO_5001825842" description="Fe/B12 periplasmic-binding domain-containing protein" evidence="1">
    <location>
        <begin position="22"/>
        <end position="393"/>
    </location>
</feature>
<dbReference type="SUPFAM" id="SSF53807">
    <property type="entry name" value="Helical backbone' metal receptor"/>
    <property type="match status" value="1"/>
</dbReference>
<keyword evidence="1" id="KW-0732">Signal</keyword>
<evidence type="ECO:0000313" key="4">
    <source>
        <dbReference type="Proteomes" id="UP000028981"/>
    </source>
</evidence>
<reference evidence="3 4" key="1">
    <citation type="submission" date="2014-08" db="EMBL/GenBank/DDBJ databases">
        <authorList>
            <person name="Hassan Y.I."/>
            <person name="Lepp D."/>
            <person name="Zhou T."/>
        </authorList>
    </citation>
    <scope>NUCLEOTIDE SEQUENCE [LARGE SCALE GENOMIC DNA]</scope>
    <source>
        <strain evidence="3 4">IFO13584</strain>
    </source>
</reference>
<evidence type="ECO:0000313" key="3">
    <source>
        <dbReference type="EMBL" id="KFL31284.1"/>
    </source>
</evidence>
<dbReference type="Gene3D" id="3.40.50.1980">
    <property type="entry name" value="Nitrogenase molybdenum iron protein domain"/>
    <property type="match status" value="2"/>
</dbReference>
<dbReference type="PROSITE" id="PS50983">
    <property type="entry name" value="FE_B12_PBP"/>
    <property type="match status" value="1"/>
</dbReference>
<dbReference type="AlphaFoldDB" id="A0A087M331"/>
<protein>
    <recommendedName>
        <fullName evidence="2">Fe/B12 periplasmic-binding domain-containing protein</fullName>
    </recommendedName>
</protein>
<dbReference type="Proteomes" id="UP000028981">
    <property type="component" value="Unassembled WGS sequence"/>
</dbReference>
<organism evidence="3 4">
    <name type="scientific">Devosia riboflavina</name>
    <dbReference type="NCBI Taxonomy" id="46914"/>
    <lineage>
        <taxon>Bacteria</taxon>
        <taxon>Pseudomonadati</taxon>
        <taxon>Pseudomonadota</taxon>
        <taxon>Alphaproteobacteria</taxon>
        <taxon>Hyphomicrobiales</taxon>
        <taxon>Devosiaceae</taxon>
        <taxon>Devosia</taxon>
    </lineage>
</organism>
<evidence type="ECO:0000256" key="1">
    <source>
        <dbReference type="SAM" id="SignalP"/>
    </source>
</evidence>
<dbReference type="PANTHER" id="PTHR30535:SF34">
    <property type="entry name" value="MOLYBDATE-BINDING PROTEIN MOLA"/>
    <property type="match status" value="1"/>
</dbReference>
<sequence length="393" mass="42037">MSRRLAFVAVALLTLTLPASAAFEANGCVTGFEPGIDYFAAKSSVDYAENFSVAYFDHYKVVTVERPTPGGAKESYVLVQCGTPEPELGPELAKAPRITVPVRSLFSGSTSQSPALVAVGGVDAVTGVARRDFIATPELIEHMQRAEVVEYETSGVVNVEAVVAAAPDVFMAGGGGEPEVQRLAVAGVPVVNFAEWQETSPLGRAEWVKFMGLFFNAEDKANATFADVVERYDTALALVADVPESDRPLVLSGQAFNGVFFAAGGQSFMARLIHDAGGRYVFAADTSTGSFQIRDLERLIAAARDAKVWIQASIHYQTLADIAAEDPRLAALPAAQSGQVWIPDALEGPNGGVQFYELGSMRPDMVLMDLISILHPDKAPGYRRIFNRSIALD</sequence>
<dbReference type="STRING" id="46914.JP75_10375"/>
<name>A0A087M331_9HYPH</name>
<feature type="domain" description="Fe/B12 periplasmic-binding" evidence="2">
    <location>
        <begin position="104"/>
        <end position="378"/>
    </location>
</feature>
<gene>
    <name evidence="3" type="ORF">JP75_10375</name>
</gene>
<dbReference type="GO" id="GO:0071281">
    <property type="term" value="P:cellular response to iron ion"/>
    <property type="evidence" value="ECO:0007669"/>
    <property type="project" value="TreeGrafter"/>
</dbReference>
<evidence type="ECO:0000259" key="2">
    <source>
        <dbReference type="PROSITE" id="PS50983"/>
    </source>
</evidence>
<proteinExistence type="predicted"/>
<dbReference type="InterPro" id="IPR050902">
    <property type="entry name" value="ABC_Transporter_SBP"/>
</dbReference>
<comment type="caution">
    <text evidence="3">The sequence shown here is derived from an EMBL/GenBank/DDBJ whole genome shotgun (WGS) entry which is preliminary data.</text>
</comment>
<dbReference type="PANTHER" id="PTHR30535">
    <property type="entry name" value="VITAMIN B12-BINDING PROTEIN"/>
    <property type="match status" value="1"/>
</dbReference>
<dbReference type="Pfam" id="PF01497">
    <property type="entry name" value="Peripla_BP_2"/>
    <property type="match status" value="1"/>
</dbReference>